<dbReference type="Pfam" id="PF13927">
    <property type="entry name" value="Ig_3"/>
    <property type="match status" value="2"/>
</dbReference>
<feature type="signal peptide" evidence="4">
    <location>
        <begin position="1"/>
        <end position="21"/>
    </location>
</feature>
<dbReference type="FunCoup" id="A0A6P8SLZ4">
    <property type="interactions" value="42"/>
</dbReference>
<dbReference type="InterPro" id="IPR036179">
    <property type="entry name" value="Ig-like_dom_sf"/>
</dbReference>
<comment type="similarity">
    <text evidence="2">Belongs to the immunoglobulin superfamily. IgLON family.</text>
</comment>
<dbReference type="PROSITE" id="PS50835">
    <property type="entry name" value="IG_LIKE"/>
    <property type="match status" value="3"/>
</dbReference>
<proteinExistence type="inferred from homology"/>
<feature type="domain" description="Ig-like" evidence="5">
    <location>
        <begin position="257"/>
        <end position="346"/>
    </location>
</feature>
<feature type="domain" description="Ig-like" evidence="5">
    <location>
        <begin position="172"/>
        <end position="252"/>
    </location>
</feature>
<evidence type="ECO:0000256" key="3">
    <source>
        <dbReference type="SAM" id="Coils"/>
    </source>
</evidence>
<evidence type="ECO:0000256" key="1">
    <source>
        <dbReference type="ARBA" id="ARBA00023180"/>
    </source>
</evidence>
<dbReference type="InParanoid" id="A0A6P8SLZ4"/>
<dbReference type="InterPro" id="IPR013783">
    <property type="entry name" value="Ig-like_fold"/>
</dbReference>
<keyword evidence="1" id="KW-0325">Glycoprotein</keyword>
<dbReference type="Proteomes" id="UP000515159">
    <property type="component" value="Chromosome 11"/>
</dbReference>
<dbReference type="InterPro" id="IPR013106">
    <property type="entry name" value="Ig_V-set"/>
</dbReference>
<evidence type="ECO:0000313" key="7">
    <source>
        <dbReference type="RefSeq" id="XP_033819929.1"/>
    </source>
</evidence>
<reference evidence="7" key="1">
    <citation type="submission" date="2025-08" db="UniProtKB">
        <authorList>
            <consortium name="RefSeq"/>
        </authorList>
    </citation>
    <scope>IDENTIFICATION</scope>
</reference>
<dbReference type="PANTHER" id="PTHR42757:SF12">
    <property type="entry name" value="IGLON FAMILY MEMBER 5"/>
    <property type="match status" value="1"/>
</dbReference>
<dbReference type="Pfam" id="PF07686">
    <property type="entry name" value="V-set"/>
    <property type="match status" value="1"/>
</dbReference>
<keyword evidence="3" id="KW-0175">Coiled coil</keyword>
<dbReference type="InterPro" id="IPR003598">
    <property type="entry name" value="Ig_sub2"/>
</dbReference>
<accession>A0A6P8SLZ4</accession>
<name>A0A6P8SLZ4_GEOSA</name>
<feature type="domain" description="Ig-like" evidence="5">
    <location>
        <begin position="51"/>
        <end position="162"/>
    </location>
</feature>
<dbReference type="KEGG" id="gsh:117369444"/>
<gene>
    <name evidence="7" type="primary">IGLON5</name>
</gene>
<dbReference type="SMART" id="SM00409">
    <property type="entry name" value="IG"/>
    <property type="match status" value="3"/>
</dbReference>
<evidence type="ECO:0000313" key="6">
    <source>
        <dbReference type="Proteomes" id="UP000515159"/>
    </source>
</evidence>
<evidence type="ECO:0000259" key="5">
    <source>
        <dbReference type="PROSITE" id="PS50835"/>
    </source>
</evidence>
<sequence>MLLLKMISLLLGSMLLRLQMGLLLQETDLCPPHSRCPILCWKFGRILVQGTEFNLAADNYTVCQGDNVTLSCSFEDALEEEMKYSATLDNSSCCSIDEQVIKVAWLNRSSILYAGNDKWSIEPRVQLLTRNNTKYSILITHVDVYDEGLYTCSFQTRSRPYTSQVYLIVQVPARIVNISNSVSVNEGSNVNLQCLAVGKPEPNVVWRQVKENFTSEGEYLDITGINRQQAGEYECITINGVSAPDRRRVHITVNYPPTITDAKGAQSGMGKKALLRCDAMAVPPAEFEWFKDDKRRLTGGIEGFKIQKMETRSVLVFSNVTAQHYGNYTCIASNKLGTSNASMRLFDAYNRTWRVTQKVKQLTAMEMELTQEQQGSQKLKDQISLLTVQREDYQAKEEVANAKVEQLQQELAVTVPSM</sequence>
<evidence type="ECO:0000256" key="4">
    <source>
        <dbReference type="SAM" id="SignalP"/>
    </source>
</evidence>
<keyword evidence="6" id="KW-1185">Reference proteome</keyword>
<dbReference type="RefSeq" id="XP_033819929.1">
    <property type="nucleotide sequence ID" value="XM_033964038.1"/>
</dbReference>
<dbReference type="InterPro" id="IPR050876">
    <property type="entry name" value="IgLON_domain"/>
</dbReference>
<dbReference type="CTD" id="402665"/>
<dbReference type="PANTHER" id="PTHR42757">
    <property type="entry name" value="IGLON FAMILY OF IMMUNOGLOBULIN SUPERFAMILY-RELATED"/>
    <property type="match status" value="1"/>
</dbReference>
<dbReference type="InterPro" id="IPR003599">
    <property type="entry name" value="Ig_sub"/>
</dbReference>
<dbReference type="InterPro" id="IPR007110">
    <property type="entry name" value="Ig-like_dom"/>
</dbReference>
<feature type="chain" id="PRO_5028026945" evidence="4">
    <location>
        <begin position="22"/>
        <end position="418"/>
    </location>
</feature>
<dbReference type="SUPFAM" id="SSF48726">
    <property type="entry name" value="Immunoglobulin"/>
    <property type="match status" value="2"/>
</dbReference>
<keyword evidence="4" id="KW-0732">Signal</keyword>
<dbReference type="AlphaFoldDB" id="A0A6P8SLZ4"/>
<feature type="coiled-coil region" evidence="3">
    <location>
        <begin position="376"/>
        <end position="410"/>
    </location>
</feature>
<evidence type="ECO:0000256" key="2">
    <source>
        <dbReference type="ARBA" id="ARBA00037995"/>
    </source>
</evidence>
<dbReference type="Gene3D" id="2.60.40.10">
    <property type="entry name" value="Immunoglobulins"/>
    <property type="match status" value="3"/>
</dbReference>
<protein>
    <submittedName>
        <fullName evidence="7">IgLON family member 5 isoform X1</fullName>
    </submittedName>
</protein>
<dbReference type="OrthoDB" id="6159398at2759"/>
<dbReference type="FunFam" id="2.60.40.10:FF:000305">
    <property type="entry name" value="neurotrimin isoform X2"/>
    <property type="match status" value="1"/>
</dbReference>
<dbReference type="GeneID" id="117369444"/>
<organism evidence="6 7">
    <name type="scientific">Geotrypetes seraphini</name>
    <name type="common">Gaboon caecilian</name>
    <name type="synonym">Caecilia seraphini</name>
    <dbReference type="NCBI Taxonomy" id="260995"/>
    <lineage>
        <taxon>Eukaryota</taxon>
        <taxon>Metazoa</taxon>
        <taxon>Chordata</taxon>
        <taxon>Craniata</taxon>
        <taxon>Vertebrata</taxon>
        <taxon>Euteleostomi</taxon>
        <taxon>Amphibia</taxon>
        <taxon>Gymnophiona</taxon>
        <taxon>Geotrypetes</taxon>
    </lineage>
</organism>
<dbReference type="SMART" id="SM00408">
    <property type="entry name" value="IGc2"/>
    <property type="match status" value="2"/>
</dbReference>